<keyword evidence="2" id="KW-0812">Transmembrane</keyword>
<accession>A0ABP9UX67</accession>
<evidence type="ECO:0000256" key="1">
    <source>
        <dbReference type="SAM" id="MobiDB-lite"/>
    </source>
</evidence>
<feature type="region of interest" description="Disordered" evidence="1">
    <location>
        <begin position="262"/>
        <end position="283"/>
    </location>
</feature>
<feature type="domain" description="Transglutaminase-like" evidence="3">
    <location>
        <begin position="340"/>
        <end position="411"/>
    </location>
</feature>
<name>A0ABP9UX67_9BACT</name>
<dbReference type="Pfam" id="PF01841">
    <property type="entry name" value="Transglut_core"/>
    <property type="match status" value="1"/>
</dbReference>
<dbReference type="InterPro" id="IPR038765">
    <property type="entry name" value="Papain-like_cys_pep_sf"/>
</dbReference>
<organism evidence="4 5">
    <name type="scientific">Haloferula sargassicola</name>
    <dbReference type="NCBI Taxonomy" id="490096"/>
    <lineage>
        <taxon>Bacteria</taxon>
        <taxon>Pseudomonadati</taxon>
        <taxon>Verrucomicrobiota</taxon>
        <taxon>Verrucomicrobiia</taxon>
        <taxon>Verrucomicrobiales</taxon>
        <taxon>Verrucomicrobiaceae</taxon>
        <taxon>Haloferula</taxon>
    </lineage>
</organism>
<evidence type="ECO:0000256" key="2">
    <source>
        <dbReference type="SAM" id="Phobius"/>
    </source>
</evidence>
<proteinExistence type="predicted"/>
<gene>
    <name evidence="4" type="ORF">Hsar01_03895</name>
</gene>
<dbReference type="Gene3D" id="3.10.620.30">
    <property type="match status" value="1"/>
</dbReference>
<evidence type="ECO:0000313" key="5">
    <source>
        <dbReference type="Proteomes" id="UP001476282"/>
    </source>
</evidence>
<keyword evidence="2" id="KW-1133">Transmembrane helix</keyword>
<dbReference type="EMBL" id="BAABRI010000030">
    <property type="protein sequence ID" value="GAA5484649.1"/>
    <property type="molecule type" value="Genomic_DNA"/>
</dbReference>
<keyword evidence="2" id="KW-0472">Membrane</keyword>
<evidence type="ECO:0000313" key="4">
    <source>
        <dbReference type="EMBL" id="GAA5484649.1"/>
    </source>
</evidence>
<dbReference type="InterPro" id="IPR052901">
    <property type="entry name" value="Bact_TGase-like"/>
</dbReference>
<dbReference type="PANTHER" id="PTHR42736:SF1">
    <property type="entry name" value="PROTEIN-GLUTAMINE GAMMA-GLUTAMYLTRANSFERASE"/>
    <property type="match status" value="1"/>
</dbReference>
<protein>
    <recommendedName>
        <fullName evidence="3">Transglutaminase-like domain-containing protein</fullName>
    </recommendedName>
</protein>
<dbReference type="RefSeq" id="WP_353568754.1">
    <property type="nucleotide sequence ID" value="NZ_BAABRI010000030.1"/>
</dbReference>
<dbReference type="InterPro" id="IPR002931">
    <property type="entry name" value="Transglutaminase-like"/>
</dbReference>
<dbReference type="Proteomes" id="UP001476282">
    <property type="component" value="Unassembled WGS sequence"/>
</dbReference>
<dbReference type="SMART" id="SM00460">
    <property type="entry name" value="TGc"/>
    <property type="match status" value="1"/>
</dbReference>
<feature type="transmembrane region" description="Helical" evidence="2">
    <location>
        <begin position="67"/>
        <end position="87"/>
    </location>
</feature>
<dbReference type="SUPFAM" id="SSF54001">
    <property type="entry name" value="Cysteine proteinases"/>
    <property type="match status" value="1"/>
</dbReference>
<comment type="caution">
    <text evidence="4">The sequence shown here is derived from an EMBL/GenBank/DDBJ whole genome shotgun (WGS) entry which is preliminary data.</text>
</comment>
<keyword evidence="5" id="KW-1185">Reference proteome</keyword>
<reference evidence="4 5" key="1">
    <citation type="submission" date="2024-02" db="EMBL/GenBank/DDBJ databases">
        <title>Haloferula sargassicola NBRC 104335.</title>
        <authorList>
            <person name="Ichikawa N."/>
            <person name="Katano-Makiyama Y."/>
            <person name="Hidaka K."/>
        </authorList>
    </citation>
    <scope>NUCLEOTIDE SEQUENCE [LARGE SCALE GENOMIC DNA]</scope>
    <source>
        <strain evidence="4 5">NBRC 104335</strain>
    </source>
</reference>
<dbReference type="PANTHER" id="PTHR42736">
    <property type="entry name" value="PROTEIN-GLUTAMINE GAMMA-GLUTAMYLTRANSFERASE"/>
    <property type="match status" value="1"/>
</dbReference>
<feature type="transmembrane region" description="Helical" evidence="2">
    <location>
        <begin position="28"/>
        <end position="46"/>
    </location>
</feature>
<sequence>MRWIAAAALLGAVAAAVSLMQGRPGEPWSVLAAALALALGLGGWSRRRGPEGTPGHARRPVAWLDRAALALGGVALVAGLFSVLSLVPAPAEAVAARLETLWKSGPATEPAEISGPAPEARSGNWLWDEAGRRELPRRANLQPANRPEVFLQAEGDEGPLLGQRLYVEAFSLGRYADGVWSGAAEPGGRITAGNDGWIRFNNQQGGIAHRIWLGASQSSGQPLVVLQGLQAVNRDELRRRQGLLLLPDAGATNYLAVSRPRTLDQPGAADDAPQIPPGGDFMRRPEGRIAPGLRELALRYAGEGPIEDRLRRLRDRLREHADYSLSFDNPRGLDPLENFLFEERRGHCELFATAGALAARCLGVPSRIAYGWAGGTYYESGKWFVFRARDAHAWAEVWLEGRGWVVMDPTPPQAVGGGRPKLASADELAPVRGTDDEDIAPLPGRHRGESWLGPALAGLLAVLAAVGIARRRREVGAGFVSGSKNGLARYDRLFRQGCARRGVAVEPGVTLKALLTRLDERPDFAADLVRYHYGVRYEESARDSRKERELARQALAWARN</sequence>
<evidence type="ECO:0000259" key="3">
    <source>
        <dbReference type="SMART" id="SM00460"/>
    </source>
</evidence>